<accession>A0ABQ5I589</accession>
<reference evidence="1" key="1">
    <citation type="journal article" date="2022" name="Int. J. Mol. Sci.">
        <title>Draft Genome of Tanacetum Coccineum: Genomic Comparison of Closely Related Tanacetum-Family Plants.</title>
        <authorList>
            <person name="Yamashiro T."/>
            <person name="Shiraishi A."/>
            <person name="Nakayama K."/>
            <person name="Satake H."/>
        </authorList>
    </citation>
    <scope>NUCLEOTIDE SEQUENCE</scope>
</reference>
<protein>
    <submittedName>
        <fullName evidence="1">Uncharacterized protein</fullName>
    </submittedName>
</protein>
<keyword evidence="2" id="KW-1185">Reference proteome</keyword>
<dbReference type="EMBL" id="BQNB010020367">
    <property type="protein sequence ID" value="GJT95211.1"/>
    <property type="molecule type" value="Genomic_DNA"/>
</dbReference>
<comment type="caution">
    <text evidence="1">The sequence shown here is derived from an EMBL/GenBank/DDBJ whole genome shotgun (WGS) entry which is preliminary data.</text>
</comment>
<reference evidence="1" key="2">
    <citation type="submission" date="2022-01" db="EMBL/GenBank/DDBJ databases">
        <authorList>
            <person name="Yamashiro T."/>
            <person name="Shiraishi A."/>
            <person name="Satake H."/>
            <person name="Nakayama K."/>
        </authorList>
    </citation>
    <scope>NUCLEOTIDE SEQUENCE</scope>
</reference>
<organism evidence="1 2">
    <name type="scientific">Tanacetum coccineum</name>
    <dbReference type="NCBI Taxonomy" id="301880"/>
    <lineage>
        <taxon>Eukaryota</taxon>
        <taxon>Viridiplantae</taxon>
        <taxon>Streptophyta</taxon>
        <taxon>Embryophyta</taxon>
        <taxon>Tracheophyta</taxon>
        <taxon>Spermatophyta</taxon>
        <taxon>Magnoliopsida</taxon>
        <taxon>eudicotyledons</taxon>
        <taxon>Gunneridae</taxon>
        <taxon>Pentapetalae</taxon>
        <taxon>asterids</taxon>
        <taxon>campanulids</taxon>
        <taxon>Asterales</taxon>
        <taxon>Asteraceae</taxon>
        <taxon>Asteroideae</taxon>
        <taxon>Anthemideae</taxon>
        <taxon>Anthemidinae</taxon>
        <taxon>Tanacetum</taxon>
    </lineage>
</organism>
<name>A0ABQ5I589_9ASTR</name>
<dbReference type="PANTHER" id="PTHR33067">
    <property type="entry name" value="RNA-DIRECTED DNA POLYMERASE-RELATED"/>
    <property type="match status" value="1"/>
</dbReference>
<evidence type="ECO:0000313" key="1">
    <source>
        <dbReference type="EMBL" id="GJT95211.1"/>
    </source>
</evidence>
<sequence>MPSTLLNGYARGDLVYKRLEVPTRQILDSNGVIPTMTASDAKGPHYTKDCPLKEEGKTIEEAYYTQIGVSFPQGGQYRAAAPGFYQRNNANPSYQEQRQSMEESLSKFMTESAKRHEEKSNLIKEIRAFTDASIRNQGASIKTLEIQIRQMSKVLQERGFGSLPDSTKINPMDHVKSISTTVETDTTPIRRIGSTRYAVSAQQNNKLIFESRQATIPFPSRLYDDWYDEENGSYGLKDLDTYSIGTTLPLADLGASVNVMSFSTNNNLGLDELAHIKLTIKLADRTAKHPKCITENVLLGIERIELDLDARLMGETLILNRSLDPLYRDYIELNDLNEQLELRRNQVDDLKPTIEEGEVIDKPMFNEVKTRNDGNMFYDSIMKDKVEYNGRNVLGTFVNAHIFVGNFSVVTDFTVVENMDAYRDEEMGEVIVGESFCKASNVETRRFDGMITIFNGNDNVTYQMVRSHSRFKHLADTQCNKIPPLLKVSEQDKMNGISHSYQKLEGFYKGILDLGP</sequence>
<dbReference type="PANTHER" id="PTHR33067:SF9">
    <property type="entry name" value="RNA-DIRECTED DNA POLYMERASE"/>
    <property type="match status" value="1"/>
</dbReference>
<gene>
    <name evidence="1" type="ORF">Tco_1090729</name>
</gene>
<evidence type="ECO:0000313" key="2">
    <source>
        <dbReference type="Proteomes" id="UP001151760"/>
    </source>
</evidence>
<proteinExistence type="predicted"/>
<dbReference type="Proteomes" id="UP001151760">
    <property type="component" value="Unassembled WGS sequence"/>
</dbReference>